<dbReference type="HOGENOM" id="CLU_043473_4_0_1"/>
<dbReference type="AlphaFoldDB" id="D8QKJ6"/>
<proteinExistence type="predicted"/>
<reference evidence="1 2" key="1">
    <citation type="journal article" date="2010" name="Nat. Biotechnol.">
        <title>Genome sequence of the model mushroom Schizophyllum commune.</title>
        <authorList>
            <person name="Ohm R.A."/>
            <person name="de Jong J.F."/>
            <person name="Lugones L.G."/>
            <person name="Aerts A."/>
            <person name="Kothe E."/>
            <person name="Stajich J.E."/>
            <person name="de Vries R.P."/>
            <person name="Record E."/>
            <person name="Levasseur A."/>
            <person name="Baker S.E."/>
            <person name="Bartholomew K.A."/>
            <person name="Coutinho P.M."/>
            <person name="Erdmann S."/>
            <person name="Fowler T.J."/>
            <person name="Gathman A.C."/>
            <person name="Lombard V."/>
            <person name="Henrissat B."/>
            <person name="Knabe N."/>
            <person name="Kuees U."/>
            <person name="Lilly W.W."/>
            <person name="Lindquist E."/>
            <person name="Lucas S."/>
            <person name="Magnuson J.K."/>
            <person name="Piumi F."/>
            <person name="Raudaskoski M."/>
            <person name="Salamov A."/>
            <person name="Schmutz J."/>
            <person name="Schwarze F.W.M.R."/>
            <person name="vanKuyk P.A."/>
            <person name="Horton J.S."/>
            <person name="Grigoriev I.V."/>
            <person name="Woesten H.A.B."/>
        </authorList>
    </citation>
    <scope>NUCLEOTIDE SEQUENCE [LARGE SCALE GENOMIC DNA]</scope>
    <source>
        <strain evidence="2">H4-8 / FGSC 9210</strain>
    </source>
</reference>
<dbReference type="SUPFAM" id="SSF56784">
    <property type="entry name" value="HAD-like"/>
    <property type="match status" value="1"/>
</dbReference>
<dbReference type="Gene3D" id="3.40.50.1000">
    <property type="entry name" value="HAD superfamily/HAD-like"/>
    <property type="match status" value="2"/>
</dbReference>
<dbReference type="GO" id="GO:0016791">
    <property type="term" value="F:phosphatase activity"/>
    <property type="evidence" value="ECO:0007669"/>
    <property type="project" value="TreeGrafter"/>
</dbReference>
<organism evidence="2">
    <name type="scientific">Schizophyllum commune (strain H4-8 / FGSC 9210)</name>
    <name type="common">Split gill fungus</name>
    <dbReference type="NCBI Taxonomy" id="578458"/>
    <lineage>
        <taxon>Eukaryota</taxon>
        <taxon>Fungi</taxon>
        <taxon>Dikarya</taxon>
        <taxon>Basidiomycota</taxon>
        <taxon>Agaricomycotina</taxon>
        <taxon>Agaricomycetes</taxon>
        <taxon>Agaricomycetidae</taxon>
        <taxon>Agaricales</taxon>
        <taxon>Schizophyllaceae</taxon>
        <taxon>Schizophyllum</taxon>
    </lineage>
</organism>
<dbReference type="STRING" id="578458.D8QKJ6"/>
<dbReference type="GO" id="GO:0005737">
    <property type="term" value="C:cytoplasm"/>
    <property type="evidence" value="ECO:0007669"/>
    <property type="project" value="TreeGrafter"/>
</dbReference>
<dbReference type="EMBL" id="GL377316">
    <property type="protein sequence ID" value="EFI91728.1"/>
    <property type="molecule type" value="Genomic_DNA"/>
</dbReference>
<protein>
    <submittedName>
        <fullName evidence="1">Uncharacterized protein</fullName>
    </submittedName>
</protein>
<dbReference type="InParanoid" id="D8QKJ6"/>
<dbReference type="Pfam" id="PF13344">
    <property type="entry name" value="Hydrolase_6"/>
    <property type="match status" value="1"/>
</dbReference>
<dbReference type="KEGG" id="scm:SCHCO_02645207"/>
<keyword evidence="2" id="KW-1185">Reference proteome</keyword>
<dbReference type="Pfam" id="PF13242">
    <property type="entry name" value="Hydrolase_like"/>
    <property type="match status" value="1"/>
</dbReference>
<gene>
    <name evidence="1" type="ORF">SCHCODRAFT_17794</name>
</gene>
<dbReference type="GeneID" id="9593423"/>
<evidence type="ECO:0000313" key="2">
    <source>
        <dbReference type="Proteomes" id="UP000007431"/>
    </source>
</evidence>
<dbReference type="PANTHER" id="PTHR19288">
    <property type="entry name" value="4-NITROPHENYLPHOSPHATASE-RELATED"/>
    <property type="match status" value="1"/>
</dbReference>
<dbReference type="InterPro" id="IPR023214">
    <property type="entry name" value="HAD_sf"/>
</dbReference>
<dbReference type="OMA" id="HKAKYIQ"/>
<dbReference type="VEuPathDB" id="FungiDB:SCHCODRAFT_02645207"/>
<dbReference type="OrthoDB" id="426235at2759"/>
<sequence length="291" mass="30488">MIRALLIDLSGTLHIGSNPTPSAVKALQRLRDAGIPFRFCSNTSKESTDSLTERLRSMCFDVRSDGPGRELWTSIGAVTAALHKFGLNRPYYLLSDSARKEVEAGLAPRAAGGSDAHDAVVIGLDPPSFDYAHLNEAFRLLTGEARGVSGPGAAPRTRARLIATHQAKYIEGTAPPGLSLGPGPFVAALEYASGAQAHVVGKPSAEFFQMVIDDLGPTASGDGVIAVVGDDVDADLGGGAVQLGLWRVLVKTGKYRSGDEQKAGTVPPDEIADSFADFVDALLVQHTPKSA</sequence>
<accession>D8QKJ6</accession>
<dbReference type="Proteomes" id="UP000007431">
    <property type="component" value="Unassembled WGS sequence"/>
</dbReference>
<dbReference type="InterPro" id="IPR036412">
    <property type="entry name" value="HAD-like_sf"/>
</dbReference>
<dbReference type="InterPro" id="IPR006357">
    <property type="entry name" value="HAD-SF_hydro_IIA"/>
</dbReference>
<evidence type="ECO:0000313" key="1">
    <source>
        <dbReference type="EMBL" id="EFI91728.1"/>
    </source>
</evidence>
<dbReference type="PANTHER" id="PTHR19288:SF46">
    <property type="entry name" value="HALOACID DEHALOGENASE-LIKE HYDROLASE DOMAIN-CONTAINING PROTEIN 2"/>
    <property type="match status" value="1"/>
</dbReference>
<name>D8QKJ6_SCHCM</name>
<dbReference type="eggNOG" id="KOG3040">
    <property type="taxonomic scope" value="Eukaryota"/>
</dbReference>